<dbReference type="STRING" id="658187.LDG_5452"/>
<protein>
    <submittedName>
        <fullName evidence="1">Uncharacterized protein</fullName>
    </submittedName>
</protein>
<proteinExistence type="predicted"/>
<evidence type="ECO:0000313" key="1">
    <source>
        <dbReference type="EMBL" id="EHL32497.1"/>
    </source>
</evidence>
<dbReference type="InParanoid" id="G9EJT7"/>
<dbReference type="AlphaFoldDB" id="G9EJT7"/>
<keyword evidence="2" id="KW-1185">Reference proteome</keyword>
<dbReference type="Proteomes" id="UP000002770">
    <property type="component" value="Unassembled WGS sequence"/>
</dbReference>
<organism evidence="1 2">
    <name type="scientific">Legionella drancourtii LLAP12</name>
    <dbReference type="NCBI Taxonomy" id="658187"/>
    <lineage>
        <taxon>Bacteria</taxon>
        <taxon>Pseudomonadati</taxon>
        <taxon>Pseudomonadota</taxon>
        <taxon>Gammaproteobacteria</taxon>
        <taxon>Legionellales</taxon>
        <taxon>Legionellaceae</taxon>
        <taxon>Legionella</taxon>
    </lineage>
</organism>
<dbReference type="EMBL" id="JH413798">
    <property type="protein sequence ID" value="EHL32497.1"/>
    <property type="molecule type" value="Genomic_DNA"/>
</dbReference>
<dbReference type="HOGENOM" id="CLU_3137185_0_0_6"/>
<gene>
    <name evidence="1" type="ORF">LDG_5452</name>
</gene>
<name>G9EJT7_9GAMM</name>
<accession>G9EJT7</accession>
<evidence type="ECO:0000313" key="2">
    <source>
        <dbReference type="Proteomes" id="UP000002770"/>
    </source>
</evidence>
<reference evidence="1 2" key="1">
    <citation type="journal article" date="2011" name="BMC Genomics">
        <title>Insight into cross-talk between intra-amoebal pathogens.</title>
        <authorList>
            <person name="Gimenez G."/>
            <person name="Bertelli C."/>
            <person name="Moliner C."/>
            <person name="Robert C."/>
            <person name="Raoult D."/>
            <person name="Fournier P.E."/>
            <person name="Greub G."/>
        </authorList>
    </citation>
    <scope>NUCLEOTIDE SEQUENCE [LARGE SCALE GENOMIC DNA]</scope>
    <source>
        <strain evidence="1 2">LLAP12</strain>
    </source>
</reference>
<sequence length="49" mass="5280">MIIKFPKKKTEPAGFHAGGLTMIFAGNARGISSHLRKIKCGGWAAYCSK</sequence>